<accession>A0A345YJN8</accession>
<keyword evidence="13" id="KW-0966">Cell projection</keyword>
<dbReference type="GO" id="GO:0005886">
    <property type="term" value="C:plasma membrane"/>
    <property type="evidence" value="ECO:0007669"/>
    <property type="project" value="UniProtKB-SubCell"/>
</dbReference>
<sequence length="306" mass="33678">MSEPSTMDKQQASGLRSLIDSRVINHERLPMLEVVCERMVRTFSTSMRNLISDGIEVTLQDMQSVRFDSYMSGLLDPSMIAVFKVPAWRDYGLVVVDQNLIYAIVDALLGGRRGGASNRIEARKFTPIETNLVSKMVELMLNDLSAAFQPIAPVSIEMERVETSPRFAAIAGPTNICTTAKFNIDMDGRGGAFTVLLPSALLEPIRGKLTQRFMGEKLGGDTTWQDHMESEIRQTELELSAILGEIELGLGSVRNLQVGQTLTLDTSPDTPIDVQCGGVSLGRAHMGRERHHIAISMIDGIERGQN</sequence>
<dbReference type="OrthoDB" id="9806941at2"/>
<dbReference type="PIRSF" id="PIRSF002888">
    <property type="entry name" value="FliM"/>
    <property type="match status" value="1"/>
</dbReference>
<dbReference type="GO" id="GO:0050918">
    <property type="term" value="P:positive chemotaxis"/>
    <property type="evidence" value="ECO:0007669"/>
    <property type="project" value="TreeGrafter"/>
</dbReference>
<proteinExistence type="inferred from homology"/>
<dbReference type="GO" id="GO:0009425">
    <property type="term" value="C:bacterial-type flagellum basal body"/>
    <property type="evidence" value="ECO:0007669"/>
    <property type="project" value="UniProtKB-SubCell"/>
</dbReference>
<dbReference type="PANTHER" id="PTHR30034">
    <property type="entry name" value="FLAGELLAR MOTOR SWITCH PROTEIN FLIM"/>
    <property type="match status" value="1"/>
</dbReference>
<keyword evidence="13" id="KW-0614">Plasmid</keyword>
<comment type="function">
    <text evidence="9 11">FliM is one of three proteins (FliG, FliN, FliM) that forms the rotor-mounted switch complex (C ring), located at the base of the basal body. This complex interacts with the CheY and CheZ chemotaxis proteins, in addition to contacting components of the motor that determine the direction of flagellar rotation.</text>
</comment>
<evidence type="ECO:0000256" key="2">
    <source>
        <dbReference type="ARBA" id="ARBA00021898"/>
    </source>
</evidence>
<dbReference type="PANTHER" id="PTHR30034:SF3">
    <property type="entry name" value="FLAGELLAR MOTOR SWITCH PROTEIN FLIM"/>
    <property type="match status" value="1"/>
</dbReference>
<dbReference type="KEGG" id="err:DVR09_16955"/>
<geneLocation type="plasmid" evidence="13 14">
    <name>unnamed</name>
</geneLocation>
<keyword evidence="13" id="KW-0282">Flagellum</keyword>
<dbReference type="Gene3D" id="2.30.330.10">
    <property type="entry name" value="SpoA-like"/>
    <property type="match status" value="1"/>
</dbReference>
<keyword evidence="4 11" id="KW-0145">Chemotaxis</keyword>
<evidence type="ECO:0000256" key="4">
    <source>
        <dbReference type="ARBA" id="ARBA00022500"/>
    </source>
</evidence>
<evidence type="ECO:0000256" key="10">
    <source>
        <dbReference type="NCBIfam" id="TIGR01397"/>
    </source>
</evidence>
<keyword evidence="14" id="KW-1185">Reference proteome</keyword>
<dbReference type="CDD" id="cd17908">
    <property type="entry name" value="FliM"/>
    <property type="match status" value="1"/>
</dbReference>
<evidence type="ECO:0000259" key="12">
    <source>
        <dbReference type="Pfam" id="PF01052"/>
    </source>
</evidence>
<evidence type="ECO:0000256" key="3">
    <source>
        <dbReference type="ARBA" id="ARBA00022475"/>
    </source>
</evidence>
<dbReference type="InterPro" id="IPR028976">
    <property type="entry name" value="CheC-like_sf"/>
</dbReference>
<dbReference type="InterPro" id="IPR001543">
    <property type="entry name" value="FliN-like_C"/>
</dbReference>
<dbReference type="Proteomes" id="UP000254508">
    <property type="component" value="Plasmid unnamed"/>
</dbReference>
<dbReference type="InterPro" id="IPR001689">
    <property type="entry name" value="Flag_FliM"/>
</dbReference>
<dbReference type="Pfam" id="PF01052">
    <property type="entry name" value="FliMN_C"/>
    <property type="match status" value="1"/>
</dbReference>
<keyword evidence="8 11" id="KW-0975">Bacterial flagellum</keyword>
<dbReference type="Gene3D" id="3.40.1550.10">
    <property type="entry name" value="CheC-like"/>
    <property type="match status" value="1"/>
</dbReference>
<evidence type="ECO:0000256" key="11">
    <source>
        <dbReference type="PIRNR" id="PIRNR002888"/>
    </source>
</evidence>
<dbReference type="EMBL" id="CP031358">
    <property type="protein sequence ID" value="AXK44140.1"/>
    <property type="molecule type" value="Genomic_DNA"/>
</dbReference>
<dbReference type="AlphaFoldDB" id="A0A345YJN8"/>
<dbReference type="GO" id="GO:0003774">
    <property type="term" value="F:cytoskeletal motor activity"/>
    <property type="evidence" value="ECO:0007669"/>
    <property type="project" value="InterPro"/>
</dbReference>
<comment type="similarity">
    <text evidence="1 11">Belongs to the FliM family.</text>
</comment>
<dbReference type="PRINTS" id="PR00955">
    <property type="entry name" value="FLGMOTORFLIM"/>
</dbReference>
<evidence type="ECO:0000256" key="6">
    <source>
        <dbReference type="ARBA" id="ARBA00022779"/>
    </source>
</evidence>
<dbReference type="InterPro" id="IPR036429">
    <property type="entry name" value="SpoA-like_sf"/>
</dbReference>
<keyword evidence="7 11" id="KW-0472">Membrane</keyword>
<evidence type="ECO:0000256" key="9">
    <source>
        <dbReference type="ARBA" id="ARBA00025044"/>
    </source>
</evidence>
<feature type="domain" description="Flagellar motor switch protein FliN-like C-terminal" evidence="12">
    <location>
        <begin position="231"/>
        <end position="298"/>
    </location>
</feature>
<dbReference type="Pfam" id="PF02154">
    <property type="entry name" value="FliM"/>
    <property type="match status" value="1"/>
</dbReference>
<dbReference type="NCBIfam" id="TIGR01397">
    <property type="entry name" value="fliM_switch"/>
    <property type="match status" value="1"/>
</dbReference>
<reference evidence="13 14" key="1">
    <citation type="submission" date="2018-07" db="EMBL/GenBank/DDBJ databases">
        <title>Genome sequence of Erythrobacter strain YH-07, an antagonistic bacterium isolated from Yellow Sea.</title>
        <authorList>
            <person name="Tang T."/>
            <person name="Liu Q."/>
            <person name="Sun X."/>
        </authorList>
    </citation>
    <scope>NUCLEOTIDE SEQUENCE [LARGE SCALE GENOMIC DNA]</scope>
    <source>
        <strain evidence="13 14">YH-07</strain>
        <plasmid evidence="13 14">unnamed</plasmid>
    </source>
</reference>
<evidence type="ECO:0000313" key="14">
    <source>
        <dbReference type="Proteomes" id="UP000254508"/>
    </source>
</evidence>
<dbReference type="SUPFAM" id="SSF101801">
    <property type="entry name" value="Surface presentation of antigens (SPOA)"/>
    <property type="match status" value="1"/>
</dbReference>
<evidence type="ECO:0000256" key="8">
    <source>
        <dbReference type="ARBA" id="ARBA00023143"/>
    </source>
</evidence>
<evidence type="ECO:0000256" key="1">
    <source>
        <dbReference type="ARBA" id="ARBA00011049"/>
    </source>
</evidence>
<gene>
    <name evidence="13" type="primary">fliM</name>
    <name evidence="13" type="ORF">DVR09_16955</name>
</gene>
<keyword evidence="13" id="KW-0969">Cilium</keyword>
<comment type="subcellular location">
    <subcellularLocation>
        <location evidence="11">Cell inner membrane</location>
        <topology evidence="11">Peripheral membrane protein</topology>
    </subcellularLocation>
    <subcellularLocation>
        <location evidence="11">Bacterial flagellum basal body</location>
    </subcellularLocation>
</comment>
<keyword evidence="6 11" id="KW-0283">Flagellar rotation</keyword>
<evidence type="ECO:0000256" key="7">
    <source>
        <dbReference type="ARBA" id="ARBA00023136"/>
    </source>
</evidence>
<dbReference type="GO" id="GO:0071978">
    <property type="term" value="P:bacterial-type flagellum-dependent swarming motility"/>
    <property type="evidence" value="ECO:0007669"/>
    <property type="project" value="TreeGrafter"/>
</dbReference>
<name>A0A345YJN8_9SPHN</name>
<dbReference type="SUPFAM" id="SSF103039">
    <property type="entry name" value="CheC-like"/>
    <property type="match status" value="1"/>
</dbReference>
<evidence type="ECO:0000313" key="13">
    <source>
        <dbReference type="EMBL" id="AXK44140.1"/>
    </source>
</evidence>
<organism evidence="13 14">
    <name type="scientific">Erythrobacter aureus</name>
    <dbReference type="NCBI Taxonomy" id="2182384"/>
    <lineage>
        <taxon>Bacteria</taxon>
        <taxon>Pseudomonadati</taxon>
        <taxon>Pseudomonadota</taxon>
        <taxon>Alphaproteobacteria</taxon>
        <taxon>Sphingomonadales</taxon>
        <taxon>Erythrobacteraceae</taxon>
        <taxon>Erythrobacter/Porphyrobacter group</taxon>
        <taxon>Erythrobacter</taxon>
    </lineage>
</organism>
<keyword evidence="5 11" id="KW-0997">Cell inner membrane</keyword>
<evidence type="ECO:0000256" key="5">
    <source>
        <dbReference type="ARBA" id="ARBA00022519"/>
    </source>
</evidence>
<keyword evidence="3 11" id="KW-1003">Cell membrane</keyword>
<protein>
    <recommendedName>
        <fullName evidence="2 10">Flagellar motor switch protein FliM</fullName>
    </recommendedName>
</protein>